<evidence type="ECO:0000313" key="4">
    <source>
        <dbReference type="EMBL" id="KAK9074581.1"/>
    </source>
</evidence>
<feature type="region of interest" description="Disordered" evidence="2">
    <location>
        <begin position="16"/>
        <end position="66"/>
    </location>
</feature>
<feature type="compositionally biased region" description="Basic and acidic residues" evidence="2">
    <location>
        <begin position="163"/>
        <end position="177"/>
    </location>
</feature>
<dbReference type="PANTHER" id="PTHR31471:SF51">
    <property type="entry name" value="REMORIN FAMILY PROTEIN"/>
    <property type="match status" value="1"/>
</dbReference>
<dbReference type="AlphaFoldDB" id="A0AAP0H788"/>
<feature type="compositionally biased region" description="Basic and acidic residues" evidence="2">
    <location>
        <begin position="16"/>
        <end position="32"/>
    </location>
</feature>
<name>A0AAP0H788_9ASTR</name>
<organism evidence="4 5">
    <name type="scientific">Deinandra increscens subsp. villosa</name>
    <dbReference type="NCBI Taxonomy" id="3103831"/>
    <lineage>
        <taxon>Eukaryota</taxon>
        <taxon>Viridiplantae</taxon>
        <taxon>Streptophyta</taxon>
        <taxon>Embryophyta</taxon>
        <taxon>Tracheophyta</taxon>
        <taxon>Spermatophyta</taxon>
        <taxon>Magnoliopsida</taxon>
        <taxon>eudicotyledons</taxon>
        <taxon>Gunneridae</taxon>
        <taxon>Pentapetalae</taxon>
        <taxon>asterids</taxon>
        <taxon>campanulids</taxon>
        <taxon>Asterales</taxon>
        <taxon>Asteraceae</taxon>
        <taxon>Asteroideae</taxon>
        <taxon>Heliantheae alliance</taxon>
        <taxon>Madieae</taxon>
        <taxon>Madiinae</taxon>
        <taxon>Deinandra</taxon>
    </lineage>
</organism>
<dbReference type="PANTHER" id="PTHR31471">
    <property type="entry name" value="OS02G0116800 PROTEIN"/>
    <property type="match status" value="1"/>
</dbReference>
<dbReference type="Pfam" id="PF03763">
    <property type="entry name" value="Remorin_C"/>
    <property type="match status" value="1"/>
</dbReference>
<keyword evidence="5" id="KW-1185">Reference proteome</keyword>
<dbReference type="EMBL" id="JBCNJP010000008">
    <property type="protein sequence ID" value="KAK9074581.1"/>
    <property type="molecule type" value="Genomic_DNA"/>
</dbReference>
<protein>
    <recommendedName>
        <fullName evidence="3">Remorin C-terminal domain-containing protein</fullName>
    </recommendedName>
</protein>
<gene>
    <name evidence="4" type="ORF">SSX86_007179</name>
</gene>
<dbReference type="InterPro" id="IPR005516">
    <property type="entry name" value="Remorin_C"/>
</dbReference>
<evidence type="ECO:0000256" key="1">
    <source>
        <dbReference type="ARBA" id="ARBA00005711"/>
    </source>
</evidence>
<sequence>MENLIKQISMRIFHDDEEHKAQTSRVIRDRKISSRRTRSYKEDSRKSRSWSRRHVSQETSRDNDTTTKSIEFRTAVAAAAFAIFSIGNEEQEMKHDPSSNPRKSLSDIMEVPPTPKTNEDLPRGANQPKPTVADSKTDEKVSVKATGSSSSVGKTPSFVANKQADETTSEKDPESRLGESDIWEKTQLEKTKERFMKVKARIFDWENRKKSKAKNKLARKEGKLDWKRARALQDYKRKVEIVEKISNGARSRNEENREREEIRVKEKANMIRSTGKIPKPMFLCW</sequence>
<feature type="region of interest" description="Disordered" evidence="2">
    <location>
        <begin position="88"/>
        <end position="177"/>
    </location>
</feature>
<proteinExistence type="inferred from homology"/>
<evidence type="ECO:0000256" key="2">
    <source>
        <dbReference type="SAM" id="MobiDB-lite"/>
    </source>
</evidence>
<comment type="similarity">
    <text evidence="1">Belongs to the remorin family.</text>
</comment>
<reference evidence="4 5" key="1">
    <citation type="submission" date="2024-04" db="EMBL/GenBank/DDBJ databases">
        <title>The reference genome of an endangered Asteraceae, Deinandra increscens subsp. villosa, native to the Central Coast of California.</title>
        <authorList>
            <person name="Guilliams M."/>
            <person name="Hasenstab-Lehman K."/>
            <person name="Meyer R."/>
            <person name="Mcevoy S."/>
        </authorList>
    </citation>
    <scope>NUCLEOTIDE SEQUENCE [LARGE SCALE GENOMIC DNA]</scope>
    <source>
        <tissue evidence="4">Leaf</tissue>
    </source>
</reference>
<evidence type="ECO:0000259" key="3">
    <source>
        <dbReference type="Pfam" id="PF03763"/>
    </source>
</evidence>
<feature type="compositionally biased region" description="Polar residues" evidence="2">
    <location>
        <begin position="145"/>
        <end position="160"/>
    </location>
</feature>
<comment type="caution">
    <text evidence="4">The sequence shown here is derived from an EMBL/GenBank/DDBJ whole genome shotgun (WGS) entry which is preliminary data.</text>
</comment>
<dbReference type="Proteomes" id="UP001408789">
    <property type="component" value="Unassembled WGS sequence"/>
</dbReference>
<accession>A0AAP0H788</accession>
<evidence type="ECO:0000313" key="5">
    <source>
        <dbReference type="Proteomes" id="UP001408789"/>
    </source>
</evidence>
<feature type="compositionally biased region" description="Basic and acidic residues" evidence="2">
    <location>
        <begin position="55"/>
        <end position="65"/>
    </location>
</feature>
<feature type="domain" description="Remorin C-terminal" evidence="3">
    <location>
        <begin position="179"/>
        <end position="279"/>
    </location>
</feature>